<dbReference type="SUPFAM" id="SSF47095">
    <property type="entry name" value="HMG-box"/>
    <property type="match status" value="1"/>
</dbReference>
<evidence type="ECO:0000256" key="4">
    <source>
        <dbReference type="PROSITE-ProRule" id="PRU00267"/>
    </source>
</evidence>
<dbReference type="SMART" id="SM00398">
    <property type="entry name" value="HMG"/>
    <property type="match status" value="1"/>
</dbReference>
<organism evidence="8">
    <name type="scientific">Dissoconium aciculare CBS 342.82</name>
    <dbReference type="NCBI Taxonomy" id="1314786"/>
    <lineage>
        <taxon>Eukaryota</taxon>
        <taxon>Fungi</taxon>
        <taxon>Dikarya</taxon>
        <taxon>Ascomycota</taxon>
        <taxon>Pezizomycotina</taxon>
        <taxon>Dothideomycetes</taxon>
        <taxon>Dothideomycetidae</taxon>
        <taxon>Mycosphaerellales</taxon>
        <taxon>Dissoconiaceae</taxon>
        <taxon>Dissoconium</taxon>
    </lineage>
</organism>
<dbReference type="FunFam" id="1.10.30.10:FF:000041">
    <property type="entry name" value="HMG box family protein"/>
    <property type="match status" value="1"/>
</dbReference>
<evidence type="ECO:0000256" key="3">
    <source>
        <dbReference type="ARBA" id="ARBA00023163"/>
    </source>
</evidence>
<accession>A0A6J3LV05</accession>
<evidence type="ECO:0000313" key="7">
    <source>
        <dbReference type="Proteomes" id="UP000504637"/>
    </source>
</evidence>
<reference evidence="8" key="1">
    <citation type="submission" date="2020-01" db="EMBL/GenBank/DDBJ databases">
        <authorList>
            <consortium name="DOE Joint Genome Institute"/>
            <person name="Haridas S."/>
            <person name="Albert R."/>
            <person name="Binder M."/>
            <person name="Bloem J."/>
            <person name="Labutti K."/>
            <person name="Salamov A."/>
            <person name="Andreopoulos B."/>
            <person name="Baker S.E."/>
            <person name="Barry K."/>
            <person name="Bills G."/>
            <person name="Bluhm B.H."/>
            <person name="Cannon C."/>
            <person name="Castanera R."/>
            <person name="Culley D.E."/>
            <person name="Daum C."/>
            <person name="Ezra D."/>
            <person name="Gonzalez J.B."/>
            <person name="Henrissat B."/>
            <person name="Kuo A."/>
            <person name="Liang C."/>
            <person name="Lipzen A."/>
            <person name="Lutzoni F."/>
            <person name="Magnuson J."/>
            <person name="Mondo S."/>
            <person name="Nolan M."/>
            <person name="Ohm R."/>
            <person name="Pangilinan J."/>
            <person name="Park H.-J."/>
            <person name="Ramirez L."/>
            <person name="Alfaro M."/>
            <person name="Sun H."/>
            <person name="Tritt A."/>
            <person name="Yoshinaga Y."/>
            <person name="Zwiers L.-H."/>
            <person name="Turgeon B.G."/>
            <person name="Goodwin S.B."/>
            <person name="Spatafora J.W."/>
            <person name="Crous P.W."/>
            <person name="Grigoriev I.V."/>
        </authorList>
    </citation>
    <scope>NUCLEOTIDE SEQUENCE</scope>
    <source>
        <strain evidence="8">CBS 342.82</strain>
    </source>
</reference>
<feature type="region of interest" description="Disordered" evidence="5">
    <location>
        <begin position="86"/>
        <end position="117"/>
    </location>
</feature>
<feature type="DNA-binding region" description="HMG box" evidence="4">
    <location>
        <begin position="32"/>
        <end position="100"/>
    </location>
</feature>
<dbReference type="PANTHER" id="PTHR10270">
    <property type="entry name" value="SOX TRANSCRIPTION FACTOR"/>
    <property type="match status" value="1"/>
</dbReference>
<reference evidence="8" key="2">
    <citation type="submission" date="2020-04" db="EMBL/GenBank/DDBJ databases">
        <authorList>
            <consortium name="NCBI Genome Project"/>
        </authorList>
    </citation>
    <scope>NUCLEOTIDE SEQUENCE</scope>
    <source>
        <strain evidence="8">CBS 342.82</strain>
    </source>
</reference>
<dbReference type="InterPro" id="IPR050140">
    <property type="entry name" value="SRY-related_HMG-box_TF-like"/>
</dbReference>
<evidence type="ECO:0000256" key="1">
    <source>
        <dbReference type="ARBA" id="ARBA00023015"/>
    </source>
</evidence>
<feature type="domain" description="HMG box" evidence="6">
    <location>
        <begin position="32"/>
        <end position="100"/>
    </location>
</feature>
<proteinExistence type="predicted"/>
<evidence type="ECO:0000313" key="8">
    <source>
        <dbReference type="RefSeq" id="XP_033456140.1"/>
    </source>
</evidence>
<dbReference type="OrthoDB" id="6247875at2759"/>
<dbReference type="CDD" id="cd01389">
    <property type="entry name" value="HMG-box_ROX1-like"/>
    <property type="match status" value="1"/>
</dbReference>
<evidence type="ECO:0000256" key="5">
    <source>
        <dbReference type="SAM" id="MobiDB-lite"/>
    </source>
</evidence>
<protein>
    <recommendedName>
        <fullName evidence="6">HMG box domain-containing protein</fullName>
    </recommendedName>
</protein>
<dbReference type="InterPro" id="IPR009071">
    <property type="entry name" value="HMG_box_dom"/>
</dbReference>
<evidence type="ECO:0000259" key="6">
    <source>
        <dbReference type="PROSITE" id="PS50118"/>
    </source>
</evidence>
<dbReference type="GO" id="GO:0005634">
    <property type="term" value="C:nucleus"/>
    <property type="evidence" value="ECO:0007669"/>
    <property type="project" value="UniProtKB-UniRule"/>
</dbReference>
<dbReference type="GO" id="GO:0000978">
    <property type="term" value="F:RNA polymerase II cis-regulatory region sequence-specific DNA binding"/>
    <property type="evidence" value="ECO:0007669"/>
    <property type="project" value="TreeGrafter"/>
</dbReference>
<dbReference type="PROSITE" id="PS50118">
    <property type="entry name" value="HMG_BOX_2"/>
    <property type="match status" value="1"/>
</dbReference>
<dbReference type="GO" id="GO:0030154">
    <property type="term" value="P:cell differentiation"/>
    <property type="evidence" value="ECO:0007669"/>
    <property type="project" value="TreeGrafter"/>
</dbReference>
<dbReference type="PANTHER" id="PTHR10270:SF161">
    <property type="entry name" value="SEX-DETERMINING REGION Y PROTEIN"/>
    <property type="match status" value="1"/>
</dbReference>
<gene>
    <name evidence="8" type="ORF">K489DRAFT_74302</name>
</gene>
<keyword evidence="3" id="KW-0804">Transcription</keyword>
<dbReference type="AlphaFoldDB" id="A0A6J3LV05"/>
<dbReference type="Pfam" id="PF00505">
    <property type="entry name" value="HMG_box"/>
    <property type="match status" value="1"/>
</dbReference>
<dbReference type="Proteomes" id="UP000504637">
    <property type="component" value="Unplaced"/>
</dbReference>
<keyword evidence="7" id="KW-1185">Reference proteome</keyword>
<evidence type="ECO:0000256" key="2">
    <source>
        <dbReference type="ARBA" id="ARBA00023125"/>
    </source>
</evidence>
<name>A0A6J3LV05_9PEZI</name>
<dbReference type="RefSeq" id="XP_033456140.1">
    <property type="nucleotide sequence ID" value="XM_033608888.1"/>
</dbReference>
<dbReference type="GeneID" id="54366689"/>
<keyword evidence="1" id="KW-0805">Transcription regulation</keyword>
<reference evidence="8" key="3">
    <citation type="submission" date="2025-08" db="UniProtKB">
        <authorList>
            <consortium name="RefSeq"/>
        </authorList>
    </citation>
    <scope>IDENTIFICATION</scope>
    <source>
        <strain evidence="8">CBS 342.82</strain>
    </source>
</reference>
<keyword evidence="2 4" id="KW-0238">DNA-binding</keyword>
<dbReference type="GO" id="GO:0001228">
    <property type="term" value="F:DNA-binding transcription activator activity, RNA polymerase II-specific"/>
    <property type="evidence" value="ECO:0007669"/>
    <property type="project" value="TreeGrafter"/>
</dbReference>
<dbReference type="Gene3D" id="1.10.30.10">
    <property type="entry name" value="High mobility group box domain"/>
    <property type="match status" value="1"/>
</dbReference>
<dbReference type="InterPro" id="IPR036910">
    <property type="entry name" value="HMG_box_dom_sf"/>
</dbReference>
<keyword evidence="4" id="KW-0539">Nucleus</keyword>
<dbReference type="GO" id="GO:0000122">
    <property type="term" value="P:negative regulation of transcription by RNA polymerase II"/>
    <property type="evidence" value="ECO:0007669"/>
    <property type="project" value="TreeGrafter"/>
</dbReference>
<sequence length="233" mass="26463">MNLGIDCVIDDQDCAAIISPRASIAESSVKKIPRPKNSFMIFRQEVHASVAAKNPGMQTSKISKIIAEKWHSLTPAVRDAYKKRASAEARQHRLDHPQYRYTPRRPTNRRTASTQVNREISSTARAFTSSQEGQSSLIGTSHIIADYNAQSEEPPKHEETQVHPDFKMPIDDFEIFRGAEQQYAVNTYYYNANLQDVSYLHNAELGQVFLTPADDFWSSVPNDFDQRLTWNSS</sequence>
<feature type="compositionally biased region" description="Basic and acidic residues" evidence="5">
    <location>
        <begin position="86"/>
        <end position="98"/>
    </location>
</feature>